<feature type="signal peptide" evidence="1">
    <location>
        <begin position="1"/>
        <end position="29"/>
    </location>
</feature>
<feature type="chain" id="PRO_5046137529" description="SLH domain-containing protein" evidence="1">
    <location>
        <begin position="30"/>
        <end position="238"/>
    </location>
</feature>
<dbReference type="PROSITE" id="PS51272">
    <property type="entry name" value="SLH"/>
    <property type="match status" value="3"/>
</dbReference>
<dbReference type="Proteomes" id="UP001501057">
    <property type="component" value="Unassembled WGS sequence"/>
</dbReference>
<evidence type="ECO:0000259" key="2">
    <source>
        <dbReference type="PROSITE" id="PS51272"/>
    </source>
</evidence>
<feature type="domain" description="SLH" evidence="2">
    <location>
        <begin position="173"/>
        <end position="238"/>
    </location>
</feature>
<gene>
    <name evidence="3" type="ORF">GCM10009710_26180</name>
</gene>
<proteinExistence type="predicted"/>
<feature type="domain" description="SLH" evidence="2">
    <location>
        <begin position="40"/>
        <end position="104"/>
    </location>
</feature>
<sequence>MNHRTAPRRTVRRLAALLLAVGMLSSVVAGPSSAEIIAPDGPPFTDVPYSHTFSTEINWMLYQGISTGYVAPDGSRYFSPSAPVLREQAAAFLYRYQWGNDGDQFPGPSGFTDVADNHRFKQHIQWMAAEGITKGYANGNGTVSFHPSDPVLREQMAAFLYRFHTGPVLVAPSVSPFTDVPVTHTFYKEIYWAYSVGITKGYDNGNGTLSFRPSQPVLREQISAFLYRYDDMFNPEID</sequence>
<feature type="domain" description="SLH" evidence="2">
    <location>
        <begin position="107"/>
        <end position="172"/>
    </location>
</feature>
<name>A0ABN2JZQ2_9ACTN</name>
<evidence type="ECO:0000313" key="3">
    <source>
        <dbReference type="EMBL" id="GAA1744929.1"/>
    </source>
</evidence>
<dbReference type="InterPro" id="IPR001119">
    <property type="entry name" value="SLH_dom"/>
</dbReference>
<protein>
    <recommendedName>
        <fullName evidence="2">SLH domain-containing protein</fullName>
    </recommendedName>
</protein>
<comment type="caution">
    <text evidence="3">The sequence shown here is derived from an EMBL/GenBank/DDBJ whole genome shotgun (WGS) entry which is preliminary data.</text>
</comment>
<accession>A0ABN2JZQ2</accession>
<evidence type="ECO:0000313" key="4">
    <source>
        <dbReference type="Proteomes" id="UP001501057"/>
    </source>
</evidence>
<organism evidence="3 4">
    <name type="scientific">Aeromicrobium alkaliterrae</name>
    <dbReference type="NCBI Taxonomy" id="302168"/>
    <lineage>
        <taxon>Bacteria</taxon>
        <taxon>Bacillati</taxon>
        <taxon>Actinomycetota</taxon>
        <taxon>Actinomycetes</taxon>
        <taxon>Propionibacteriales</taxon>
        <taxon>Nocardioidaceae</taxon>
        <taxon>Aeromicrobium</taxon>
    </lineage>
</organism>
<keyword evidence="4" id="KW-1185">Reference proteome</keyword>
<dbReference type="EMBL" id="BAAAME010000004">
    <property type="protein sequence ID" value="GAA1744929.1"/>
    <property type="molecule type" value="Genomic_DNA"/>
</dbReference>
<reference evidence="3 4" key="1">
    <citation type="journal article" date="2019" name="Int. J. Syst. Evol. Microbiol.">
        <title>The Global Catalogue of Microorganisms (GCM) 10K type strain sequencing project: providing services to taxonomists for standard genome sequencing and annotation.</title>
        <authorList>
            <consortium name="The Broad Institute Genomics Platform"/>
            <consortium name="The Broad Institute Genome Sequencing Center for Infectious Disease"/>
            <person name="Wu L."/>
            <person name="Ma J."/>
        </authorList>
    </citation>
    <scope>NUCLEOTIDE SEQUENCE [LARGE SCALE GENOMIC DNA]</scope>
    <source>
        <strain evidence="3 4">JCM 13518</strain>
    </source>
</reference>
<dbReference type="RefSeq" id="WP_344202382.1">
    <property type="nucleotide sequence ID" value="NZ_BAAAME010000004.1"/>
</dbReference>
<dbReference type="Pfam" id="PF00395">
    <property type="entry name" value="SLH"/>
    <property type="match status" value="3"/>
</dbReference>
<keyword evidence="1" id="KW-0732">Signal</keyword>
<evidence type="ECO:0000256" key="1">
    <source>
        <dbReference type="SAM" id="SignalP"/>
    </source>
</evidence>
<dbReference type="PANTHER" id="PTHR43308">
    <property type="entry name" value="OUTER MEMBRANE PROTEIN ALPHA-RELATED"/>
    <property type="match status" value="1"/>
</dbReference>
<dbReference type="InterPro" id="IPR051465">
    <property type="entry name" value="Cell_Envelope_Struct_Comp"/>
</dbReference>